<dbReference type="OrthoDB" id="410701at2759"/>
<dbReference type="InterPro" id="IPR001753">
    <property type="entry name" value="Enoyl-CoA_hydra/iso"/>
</dbReference>
<dbReference type="GO" id="GO:0006635">
    <property type="term" value="P:fatty acid beta-oxidation"/>
    <property type="evidence" value="ECO:0007669"/>
    <property type="project" value="TreeGrafter"/>
</dbReference>
<dbReference type="FunFam" id="1.10.12.10:FF:000001">
    <property type="entry name" value="Probable enoyl-CoA hydratase, mitochondrial"/>
    <property type="match status" value="1"/>
</dbReference>
<dbReference type="GeneID" id="37271284"/>
<sequence length="254" mass="27407">MSNRKAQVHHEAHEDGIHRIVLDRPDARNAISSQRPAGHSPLRCLVIASSSACFCAGADLVERKTMSEAEVVAFLAELRRVFDRVAAFPVPTIAAIDGPALGGGLELALACDFRVADSRVQKLGFPEVQLGIIPGAGGTQRAPRLLGPTKAKELIYTGRLIDAKLALDWGLLDYVSEKDQTGTERALELAKGMARSAPLALASAKAAINRGQDLELAPALQWEQACYEELLPTEDRREALSAFADKRVPVFHGR</sequence>
<dbReference type="GO" id="GO:0005739">
    <property type="term" value="C:mitochondrion"/>
    <property type="evidence" value="ECO:0007669"/>
    <property type="project" value="TreeGrafter"/>
</dbReference>
<dbReference type="SUPFAM" id="SSF52096">
    <property type="entry name" value="ClpP/crotonase"/>
    <property type="match status" value="1"/>
</dbReference>
<dbReference type="FunFam" id="3.90.226.10:FF:000009">
    <property type="entry name" value="Carnitinyl-CoA dehydratase"/>
    <property type="match status" value="1"/>
</dbReference>
<dbReference type="Proteomes" id="UP000245946">
    <property type="component" value="Unassembled WGS sequence"/>
</dbReference>
<dbReference type="GO" id="GO:0016836">
    <property type="term" value="F:hydro-lyase activity"/>
    <property type="evidence" value="ECO:0007669"/>
    <property type="project" value="UniProtKB-ARBA"/>
</dbReference>
<dbReference type="AlphaFoldDB" id="A0A316Z9F0"/>
<dbReference type="EMBL" id="KZ819297">
    <property type="protein sequence ID" value="PWN96803.1"/>
    <property type="molecule type" value="Genomic_DNA"/>
</dbReference>
<evidence type="ECO:0000256" key="3">
    <source>
        <dbReference type="RuleBase" id="RU003707"/>
    </source>
</evidence>
<organism evidence="4 5">
    <name type="scientific">Tilletiopsis washingtonensis</name>
    <dbReference type="NCBI Taxonomy" id="58919"/>
    <lineage>
        <taxon>Eukaryota</taxon>
        <taxon>Fungi</taxon>
        <taxon>Dikarya</taxon>
        <taxon>Basidiomycota</taxon>
        <taxon>Ustilaginomycotina</taxon>
        <taxon>Exobasidiomycetes</taxon>
        <taxon>Entylomatales</taxon>
        <taxon>Entylomatales incertae sedis</taxon>
        <taxon>Tilletiopsis</taxon>
    </lineage>
</organism>
<dbReference type="Pfam" id="PF00378">
    <property type="entry name" value="ECH_1"/>
    <property type="match status" value="1"/>
</dbReference>
<dbReference type="InterPro" id="IPR014748">
    <property type="entry name" value="Enoyl-CoA_hydra_C"/>
</dbReference>
<dbReference type="PROSITE" id="PS00166">
    <property type="entry name" value="ENOYL_COA_HYDRATASE"/>
    <property type="match status" value="1"/>
</dbReference>
<evidence type="ECO:0000313" key="5">
    <source>
        <dbReference type="Proteomes" id="UP000245946"/>
    </source>
</evidence>
<dbReference type="InterPro" id="IPR018376">
    <property type="entry name" value="Enoyl-CoA_hyd/isom_CS"/>
</dbReference>
<evidence type="ECO:0000256" key="2">
    <source>
        <dbReference type="ARBA" id="ARBA00023239"/>
    </source>
</evidence>
<dbReference type="STRING" id="58919.A0A316Z9F0"/>
<dbReference type="Gene3D" id="3.90.226.10">
    <property type="entry name" value="2-enoyl-CoA Hydratase, Chain A, domain 1"/>
    <property type="match status" value="1"/>
</dbReference>
<keyword evidence="5" id="KW-1185">Reference proteome</keyword>
<dbReference type="CDD" id="cd06558">
    <property type="entry name" value="crotonase-like"/>
    <property type="match status" value="1"/>
</dbReference>
<protein>
    <submittedName>
        <fullName evidence="4">ClpP/crotonase</fullName>
    </submittedName>
</protein>
<keyword evidence="2" id="KW-0456">Lyase</keyword>
<accession>A0A316Z9F0</accession>
<dbReference type="PANTHER" id="PTHR11941">
    <property type="entry name" value="ENOYL-COA HYDRATASE-RELATED"/>
    <property type="match status" value="1"/>
</dbReference>
<proteinExistence type="inferred from homology"/>
<evidence type="ECO:0000313" key="4">
    <source>
        <dbReference type="EMBL" id="PWN96803.1"/>
    </source>
</evidence>
<comment type="similarity">
    <text evidence="1 3">Belongs to the enoyl-CoA hydratase/isomerase family.</text>
</comment>
<dbReference type="PANTHER" id="PTHR11941:SF171">
    <property type="entry name" value="SD19268P"/>
    <property type="match status" value="1"/>
</dbReference>
<gene>
    <name evidence="4" type="ORF">FA09DRAFT_334725</name>
</gene>
<evidence type="ECO:0000256" key="1">
    <source>
        <dbReference type="ARBA" id="ARBA00005254"/>
    </source>
</evidence>
<dbReference type="InterPro" id="IPR029045">
    <property type="entry name" value="ClpP/crotonase-like_dom_sf"/>
</dbReference>
<dbReference type="Gene3D" id="1.10.12.10">
    <property type="entry name" value="Lyase 2-enoyl-coa Hydratase, Chain A, domain 2"/>
    <property type="match status" value="1"/>
</dbReference>
<dbReference type="RefSeq" id="XP_025597082.1">
    <property type="nucleotide sequence ID" value="XM_025743740.1"/>
</dbReference>
<name>A0A316Z9F0_9BASI</name>
<reference evidence="4 5" key="1">
    <citation type="journal article" date="2018" name="Mol. Biol. Evol.">
        <title>Broad Genomic Sampling Reveals a Smut Pathogenic Ancestry of the Fungal Clade Ustilaginomycotina.</title>
        <authorList>
            <person name="Kijpornyongpan T."/>
            <person name="Mondo S.J."/>
            <person name="Barry K."/>
            <person name="Sandor L."/>
            <person name="Lee J."/>
            <person name="Lipzen A."/>
            <person name="Pangilinan J."/>
            <person name="LaButti K."/>
            <person name="Hainaut M."/>
            <person name="Henrissat B."/>
            <person name="Grigoriev I.V."/>
            <person name="Spatafora J.W."/>
            <person name="Aime M.C."/>
        </authorList>
    </citation>
    <scope>NUCLEOTIDE SEQUENCE [LARGE SCALE GENOMIC DNA]</scope>
    <source>
        <strain evidence="4 5">MCA 4186</strain>
    </source>
</reference>